<gene>
    <name evidence="2" type="ORF">MYCIT1_LOCUS34340</name>
</gene>
<name>A0AAD2HUT1_9AGAR</name>
<evidence type="ECO:0000259" key="1">
    <source>
        <dbReference type="Pfam" id="PF12697"/>
    </source>
</evidence>
<dbReference type="AlphaFoldDB" id="A0AAD2HUT1"/>
<dbReference type="Proteomes" id="UP001295794">
    <property type="component" value="Unassembled WGS sequence"/>
</dbReference>
<dbReference type="SUPFAM" id="SSF53474">
    <property type="entry name" value="alpha/beta-Hydrolases"/>
    <property type="match status" value="1"/>
</dbReference>
<dbReference type="Gene3D" id="3.40.50.1820">
    <property type="entry name" value="alpha/beta hydrolase"/>
    <property type="match status" value="1"/>
</dbReference>
<sequence length="360" mass="39406">MPMQFSSHTIECPQSSIDPNGVKLKMCAKRYTAGGNGTADAGSDGLTLLFAHCIGAHKEIWESVIERLFSLSGGRVAEAWSFDWQTHGDSAVVNRETFERSPGRAHTGVTAAEWAAGVSAFIDGPLAKGKRLVGIGHSAGGGAMVLTNVNRPLRSLPFVSLILIEPSIIPRELFYQEIEERVSTMEFIVTATESRRERWRSAEAAYTWMRKRVPWESWDERVLRKLTVCRDPLSRFVPPLTADLKEHGLEGPSDGGVTTKLDRKLEALGYTDVESHFLAPVELGRICDSVPVHFVWGSECLVPEFVQRALTDGTEGRKATSVSTVDGGHLIVQENPDGTADAIWKILSTSTLPPTPLGKL</sequence>
<dbReference type="EMBL" id="CAVNYO010000455">
    <property type="protein sequence ID" value="CAK5282531.1"/>
    <property type="molecule type" value="Genomic_DNA"/>
</dbReference>
<accession>A0AAD2HUT1</accession>
<evidence type="ECO:0000313" key="3">
    <source>
        <dbReference type="Proteomes" id="UP001295794"/>
    </source>
</evidence>
<feature type="domain" description="AB hydrolase-1" evidence="1">
    <location>
        <begin position="48"/>
        <end position="342"/>
    </location>
</feature>
<organism evidence="2 3">
    <name type="scientific">Mycena citricolor</name>
    <dbReference type="NCBI Taxonomy" id="2018698"/>
    <lineage>
        <taxon>Eukaryota</taxon>
        <taxon>Fungi</taxon>
        <taxon>Dikarya</taxon>
        <taxon>Basidiomycota</taxon>
        <taxon>Agaricomycotina</taxon>
        <taxon>Agaricomycetes</taxon>
        <taxon>Agaricomycetidae</taxon>
        <taxon>Agaricales</taxon>
        <taxon>Marasmiineae</taxon>
        <taxon>Mycenaceae</taxon>
        <taxon>Mycena</taxon>
    </lineage>
</organism>
<reference evidence="2" key="1">
    <citation type="submission" date="2023-11" db="EMBL/GenBank/DDBJ databases">
        <authorList>
            <person name="De Vega J J."/>
            <person name="De Vega J J."/>
        </authorList>
    </citation>
    <scope>NUCLEOTIDE SEQUENCE</scope>
</reference>
<dbReference type="Pfam" id="PF12697">
    <property type="entry name" value="Abhydrolase_6"/>
    <property type="match status" value="1"/>
</dbReference>
<comment type="caution">
    <text evidence="2">The sequence shown here is derived from an EMBL/GenBank/DDBJ whole genome shotgun (WGS) entry which is preliminary data.</text>
</comment>
<keyword evidence="3" id="KW-1185">Reference proteome</keyword>
<dbReference type="InterPro" id="IPR029058">
    <property type="entry name" value="AB_hydrolase_fold"/>
</dbReference>
<proteinExistence type="predicted"/>
<evidence type="ECO:0000313" key="2">
    <source>
        <dbReference type="EMBL" id="CAK5282531.1"/>
    </source>
</evidence>
<dbReference type="InterPro" id="IPR000073">
    <property type="entry name" value="AB_hydrolase_1"/>
</dbReference>
<protein>
    <recommendedName>
        <fullName evidence="1">AB hydrolase-1 domain-containing protein</fullName>
    </recommendedName>
</protein>